<dbReference type="Gene3D" id="1.20.59.10">
    <property type="entry name" value="Chorismate mutase"/>
    <property type="match status" value="1"/>
</dbReference>
<dbReference type="Pfam" id="PF13508">
    <property type="entry name" value="Acetyltransf_7"/>
    <property type="match status" value="1"/>
</dbReference>
<dbReference type="SUPFAM" id="SSF48600">
    <property type="entry name" value="Chorismate mutase II"/>
    <property type="match status" value="1"/>
</dbReference>
<dbReference type="Pfam" id="PF01817">
    <property type="entry name" value="CM_2"/>
    <property type="match status" value="1"/>
</dbReference>
<dbReference type="SMART" id="SM00830">
    <property type="entry name" value="CM_2"/>
    <property type="match status" value="1"/>
</dbReference>
<evidence type="ECO:0000313" key="6">
    <source>
        <dbReference type="Proteomes" id="UP000276542"/>
    </source>
</evidence>
<feature type="domain" description="Chorismate mutase" evidence="3">
    <location>
        <begin position="148"/>
        <end position="237"/>
    </location>
</feature>
<protein>
    <submittedName>
        <fullName evidence="5">GNAT family N-acetyltransferase</fullName>
    </submittedName>
</protein>
<dbReference type="EMBL" id="QYRP01000002">
    <property type="protein sequence ID" value="RJS47651.1"/>
    <property type="molecule type" value="Genomic_DNA"/>
</dbReference>
<dbReference type="RefSeq" id="WP_120061613.1">
    <property type="nucleotide sequence ID" value="NZ_QYRP01000002.1"/>
</dbReference>
<name>A0A3A5HC03_9ACTN</name>
<evidence type="ECO:0000313" key="5">
    <source>
        <dbReference type="EMBL" id="RJS47651.1"/>
    </source>
</evidence>
<dbReference type="InterPro" id="IPR002701">
    <property type="entry name" value="CM_II_prokaryot"/>
</dbReference>
<dbReference type="InterPro" id="IPR050832">
    <property type="entry name" value="Bact_Acetyltransf"/>
</dbReference>
<proteinExistence type="predicted"/>
<evidence type="ECO:0000259" key="3">
    <source>
        <dbReference type="PROSITE" id="PS51168"/>
    </source>
</evidence>
<dbReference type="PROSITE" id="PS51186">
    <property type="entry name" value="GNAT"/>
    <property type="match status" value="1"/>
</dbReference>
<evidence type="ECO:0000259" key="4">
    <source>
        <dbReference type="PROSITE" id="PS51186"/>
    </source>
</evidence>
<dbReference type="CDD" id="cd04301">
    <property type="entry name" value="NAT_SF"/>
    <property type="match status" value="1"/>
</dbReference>
<dbReference type="GO" id="GO:0016747">
    <property type="term" value="F:acyltransferase activity, transferring groups other than amino-acyl groups"/>
    <property type="evidence" value="ECO:0007669"/>
    <property type="project" value="InterPro"/>
</dbReference>
<sequence>MSADPDLMLRPAVADDVPLLVQVMRAAREAAPMPDLPYADREVGAHLAARLSMDETWVADDGDGPVGFARLTGTWLDDLYVVPEAQRSGVGSSLLDLAKALRPDGFGLWVFSSNVPARAFYARHGLLELESTDGRANDEGAPDLRMVWAGEQPLSYLRAQIDEVDDELAALLARRTALTAAVQEIKPVGGPAGRDPEREQQIAERIAPMVPLLPPEAVQRIVHTIIEASLDAAATPGRD</sequence>
<dbReference type="InterPro" id="IPR000182">
    <property type="entry name" value="GNAT_dom"/>
</dbReference>
<gene>
    <name evidence="5" type="ORF">D4739_16480</name>
</gene>
<dbReference type="OrthoDB" id="9805924at2"/>
<dbReference type="InterPro" id="IPR036979">
    <property type="entry name" value="CM_dom_sf"/>
</dbReference>
<dbReference type="InterPro" id="IPR016181">
    <property type="entry name" value="Acyl_CoA_acyltransferase"/>
</dbReference>
<organism evidence="5 6">
    <name type="scientific">Nocardioides cavernaquae</name>
    <dbReference type="NCBI Taxonomy" id="2321396"/>
    <lineage>
        <taxon>Bacteria</taxon>
        <taxon>Bacillati</taxon>
        <taxon>Actinomycetota</taxon>
        <taxon>Actinomycetes</taxon>
        <taxon>Propionibacteriales</taxon>
        <taxon>Nocardioidaceae</taxon>
        <taxon>Nocardioides</taxon>
    </lineage>
</organism>
<reference evidence="6" key="1">
    <citation type="submission" date="2018-09" db="EMBL/GenBank/DDBJ databases">
        <authorList>
            <person name="Zhu H."/>
        </authorList>
    </citation>
    <scope>NUCLEOTIDE SEQUENCE [LARGE SCALE GENOMIC DNA]</scope>
    <source>
        <strain evidence="6">K1W22B-1</strain>
    </source>
</reference>
<dbReference type="PANTHER" id="PTHR43877:SF1">
    <property type="entry name" value="ACETYLTRANSFERASE"/>
    <property type="match status" value="1"/>
</dbReference>
<accession>A0A3A5HC03</accession>
<comment type="caution">
    <text evidence="5">The sequence shown here is derived from an EMBL/GenBank/DDBJ whole genome shotgun (WGS) entry which is preliminary data.</text>
</comment>
<dbReference type="Proteomes" id="UP000276542">
    <property type="component" value="Unassembled WGS sequence"/>
</dbReference>
<evidence type="ECO:0000256" key="2">
    <source>
        <dbReference type="ARBA" id="ARBA00023315"/>
    </source>
</evidence>
<keyword evidence="1 5" id="KW-0808">Transferase</keyword>
<dbReference type="InterPro" id="IPR036263">
    <property type="entry name" value="Chorismate_II_sf"/>
</dbReference>
<feature type="domain" description="N-acetyltransferase" evidence="4">
    <location>
        <begin position="7"/>
        <end position="151"/>
    </location>
</feature>
<evidence type="ECO:0000256" key="1">
    <source>
        <dbReference type="ARBA" id="ARBA00022679"/>
    </source>
</evidence>
<dbReference type="SUPFAM" id="SSF55729">
    <property type="entry name" value="Acyl-CoA N-acyltransferases (Nat)"/>
    <property type="match status" value="1"/>
</dbReference>
<dbReference type="GO" id="GO:0046417">
    <property type="term" value="P:chorismate metabolic process"/>
    <property type="evidence" value="ECO:0007669"/>
    <property type="project" value="InterPro"/>
</dbReference>
<dbReference type="GO" id="GO:0004106">
    <property type="term" value="F:chorismate mutase activity"/>
    <property type="evidence" value="ECO:0007669"/>
    <property type="project" value="InterPro"/>
</dbReference>
<keyword evidence="6" id="KW-1185">Reference proteome</keyword>
<dbReference type="AlphaFoldDB" id="A0A3A5HC03"/>
<dbReference type="PROSITE" id="PS51168">
    <property type="entry name" value="CHORISMATE_MUT_2"/>
    <property type="match status" value="1"/>
</dbReference>
<keyword evidence="2" id="KW-0012">Acyltransferase</keyword>
<dbReference type="Gene3D" id="3.40.630.30">
    <property type="match status" value="1"/>
</dbReference>
<dbReference type="PANTHER" id="PTHR43877">
    <property type="entry name" value="AMINOALKYLPHOSPHONATE N-ACETYLTRANSFERASE-RELATED-RELATED"/>
    <property type="match status" value="1"/>
</dbReference>